<keyword evidence="2" id="KW-0732">Signal</keyword>
<keyword evidence="3" id="KW-0812">Transmembrane</keyword>
<dbReference type="InterPro" id="IPR013766">
    <property type="entry name" value="Thioredoxin_domain"/>
</dbReference>
<evidence type="ECO:0000313" key="5">
    <source>
        <dbReference type="EMBL" id="QHU34234.1"/>
    </source>
</evidence>
<evidence type="ECO:0000259" key="4">
    <source>
        <dbReference type="PROSITE" id="PS51352"/>
    </source>
</evidence>
<dbReference type="GO" id="GO:0003756">
    <property type="term" value="F:protein disulfide isomerase activity"/>
    <property type="evidence" value="ECO:0007669"/>
    <property type="project" value="TreeGrafter"/>
</dbReference>
<dbReference type="Gene3D" id="3.40.30.10">
    <property type="entry name" value="Glutaredoxin"/>
    <property type="match status" value="1"/>
</dbReference>
<dbReference type="CDD" id="cd02961">
    <property type="entry name" value="PDI_a_family"/>
    <property type="match status" value="1"/>
</dbReference>
<dbReference type="GO" id="GO:0005783">
    <property type="term" value="C:endoplasmic reticulum"/>
    <property type="evidence" value="ECO:0007669"/>
    <property type="project" value="TreeGrafter"/>
</dbReference>
<dbReference type="AlphaFoldDB" id="A0A6C0LXC9"/>
<evidence type="ECO:0000256" key="2">
    <source>
        <dbReference type="ARBA" id="ARBA00022729"/>
    </source>
</evidence>
<dbReference type="SUPFAM" id="SSF52833">
    <property type="entry name" value="Thioredoxin-like"/>
    <property type="match status" value="1"/>
</dbReference>
<dbReference type="EMBL" id="MN740568">
    <property type="protein sequence ID" value="QHU34234.1"/>
    <property type="molecule type" value="Genomic_DNA"/>
</dbReference>
<sequence>MSNKYVIIAVLSLLFIVIGFFVYKSYVGSSDSSPTMTDDIYDDGSDVSDSSDAELMFFHVDWCPHCKTALPEWEKIKKEYNNKKINGHRILFLEYNCTEETEETTKKIDTYKIEGYPTIKLKIDGRVIEFDAKVNKENMEQFLSTVLA</sequence>
<organism evidence="5">
    <name type="scientific">viral metagenome</name>
    <dbReference type="NCBI Taxonomy" id="1070528"/>
    <lineage>
        <taxon>unclassified sequences</taxon>
        <taxon>metagenomes</taxon>
        <taxon>organismal metagenomes</taxon>
    </lineage>
</organism>
<keyword evidence="3" id="KW-1133">Transmembrane helix</keyword>
<feature type="domain" description="Thioredoxin" evidence="4">
    <location>
        <begin position="25"/>
        <end position="148"/>
    </location>
</feature>
<reference evidence="5" key="1">
    <citation type="journal article" date="2020" name="Nature">
        <title>Giant virus diversity and host interactions through global metagenomics.</title>
        <authorList>
            <person name="Schulz F."/>
            <person name="Roux S."/>
            <person name="Paez-Espino D."/>
            <person name="Jungbluth S."/>
            <person name="Walsh D.A."/>
            <person name="Denef V.J."/>
            <person name="McMahon K.D."/>
            <person name="Konstantinidis K.T."/>
            <person name="Eloe-Fadrosh E.A."/>
            <person name="Kyrpides N.C."/>
            <person name="Woyke T."/>
        </authorList>
    </citation>
    <scope>NUCLEOTIDE SEQUENCE</scope>
    <source>
        <strain evidence="5">GVMAG-S-1016713-123</strain>
    </source>
</reference>
<dbReference type="InterPro" id="IPR051063">
    <property type="entry name" value="PDI"/>
</dbReference>
<dbReference type="InterPro" id="IPR036249">
    <property type="entry name" value="Thioredoxin-like_sf"/>
</dbReference>
<evidence type="ECO:0000256" key="3">
    <source>
        <dbReference type="SAM" id="Phobius"/>
    </source>
</evidence>
<dbReference type="Pfam" id="PF00085">
    <property type="entry name" value="Thioredoxin"/>
    <property type="match status" value="1"/>
</dbReference>
<protein>
    <recommendedName>
        <fullName evidence="4">Thioredoxin domain-containing protein</fullName>
    </recommendedName>
</protein>
<dbReference type="PANTHER" id="PTHR45672:SF3">
    <property type="entry name" value="THIOREDOXIN DOMAIN-CONTAINING PROTEIN 5"/>
    <property type="match status" value="1"/>
</dbReference>
<keyword evidence="3" id="KW-0472">Membrane</keyword>
<accession>A0A6C0LXC9</accession>
<dbReference type="GO" id="GO:0006457">
    <property type="term" value="P:protein folding"/>
    <property type="evidence" value="ECO:0007669"/>
    <property type="project" value="TreeGrafter"/>
</dbReference>
<dbReference type="PANTHER" id="PTHR45672">
    <property type="entry name" value="PROTEIN DISULFIDE-ISOMERASE C17H9.14C-RELATED"/>
    <property type="match status" value="1"/>
</dbReference>
<name>A0A6C0LXC9_9ZZZZ</name>
<dbReference type="PROSITE" id="PS51352">
    <property type="entry name" value="THIOREDOXIN_2"/>
    <property type="match status" value="1"/>
</dbReference>
<comment type="similarity">
    <text evidence="1">Belongs to the protein disulfide isomerase family.</text>
</comment>
<feature type="transmembrane region" description="Helical" evidence="3">
    <location>
        <begin position="6"/>
        <end position="23"/>
    </location>
</feature>
<proteinExistence type="inferred from homology"/>
<evidence type="ECO:0000256" key="1">
    <source>
        <dbReference type="ARBA" id="ARBA00006347"/>
    </source>
</evidence>